<dbReference type="Proteomes" id="UP000242525">
    <property type="component" value="Unassembled WGS sequence"/>
</dbReference>
<accession>A0A0J9X8J1</accession>
<name>A0A0J9X8J1_GEOCN</name>
<evidence type="ECO:0000313" key="1">
    <source>
        <dbReference type="EMBL" id="CDO53520.1"/>
    </source>
</evidence>
<dbReference type="EMBL" id="CCBN010000005">
    <property type="protein sequence ID" value="CDO53520.1"/>
    <property type="molecule type" value="Genomic_DNA"/>
</dbReference>
<protein>
    <submittedName>
        <fullName evidence="1">Uncharacterized protein</fullName>
    </submittedName>
</protein>
<dbReference type="AlphaFoldDB" id="A0A0J9X8J1"/>
<proteinExistence type="predicted"/>
<keyword evidence="2" id="KW-1185">Reference proteome</keyword>
<organism evidence="1 2">
    <name type="scientific">Geotrichum candidum</name>
    <name type="common">Oospora lactis</name>
    <name type="synonym">Dipodascus geotrichum</name>
    <dbReference type="NCBI Taxonomy" id="1173061"/>
    <lineage>
        <taxon>Eukaryota</taxon>
        <taxon>Fungi</taxon>
        <taxon>Dikarya</taxon>
        <taxon>Ascomycota</taxon>
        <taxon>Saccharomycotina</taxon>
        <taxon>Dipodascomycetes</taxon>
        <taxon>Dipodascales</taxon>
        <taxon>Dipodascaceae</taxon>
        <taxon>Geotrichum</taxon>
    </lineage>
</organism>
<reference evidence="1" key="1">
    <citation type="submission" date="2014-03" db="EMBL/GenBank/DDBJ databases">
        <authorList>
            <person name="Casaregola S."/>
        </authorList>
    </citation>
    <scope>NUCLEOTIDE SEQUENCE [LARGE SCALE GENOMIC DNA]</scope>
    <source>
        <strain evidence="1">CLIB 918</strain>
    </source>
</reference>
<sequence length="179" mass="21491">MGFVKQFWDYIAPFSFGIKYVDQYAQTSERHFSNRKWHVIYESTLKSHTNHKKKVYAGQTILLRYTHYCYSFESRTCDNNKFISLNDPSLYVNSIEYFHEVLRIFRSGSPYYDYFILLEIARCWSPKERIDFLRRKNCINGFLAPMYERITKDIIISARVHHDMFIDGQTLKRSTTDVS</sequence>
<comment type="caution">
    <text evidence="1">The sequence shown here is derived from an EMBL/GenBank/DDBJ whole genome shotgun (WGS) entry which is preliminary data.</text>
</comment>
<gene>
    <name evidence="1" type="ORF">BN980_GECA05s02936g</name>
</gene>
<evidence type="ECO:0000313" key="2">
    <source>
        <dbReference type="Proteomes" id="UP000242525"/>
    </source>
</evidence>